<feature type="compositionally biased region" description="Basic and acidic residues" evidence="1">
    <location>
        <begin position="564"/>
        <end position="574"/>
    </location>
</feature>
<evidence type="ECO:0000256" key="1">
    <source>
        <dbReference type="SAM" id="MobiDB-lite"/>
    </source>
</evidence>
<dbReference type="InterPro" id="IPR039601">
    <property type="entry name" value="Rrn5"/>
</dbReference>
<dbReference type="InterPro" id="IPR009057">
    <property type="entry name" value="Homeodomain-like_sf"/>
</dbReference>
<dbReference type="GO" id="GO:0000182">
    <property type="term" value="F:rDNA binding"/>
    <property type="evidence" value="ECO:0007669"/>
    <property type="project" value="TreeGrafter"/>
</dbReference>
<dbReference type="PANTHER" id="PTHR28079">
    <property type="entry name" value="RNA POLYMERASE I-SPECIFIC TRANSCRIPTION INITIATION FACTOR RRN5"/>
    <property type="match status" value="1"/>
</dbReference>
<dbReference type="GO" id="GO:0000500">
    <property type="term" value="C:RNA polymerase I upstream activating factor complex"/>
    <property type="evidence" value="ECO:0007669"/>
    <property type="project" value="InterPro"/>
</dbReference>
<dbReference type="EMBL" id="BDGI01000056">
    <property type="protein sequence ID" value="GAV28086.1"/>
    <property type="molecule type" value="Genomic_DNA"/>
</dbReference>
<feature type="region of interest" description="Disordered" evidence="1">
    <location>
        <begin position="1"/>
        <end position="47"/>
    </location>
</feature>
<comment type="caution">
    <text evidence="2">The sequence shown here is derived from an EMBL/GenBank/DDBJ whole genome shotgun (WGS) entry which is preliminary data.</text>
</comment>
<feature type="compositionally biased region" description="Basic residues" evidence="1">
    <location>
        <begin position="1"/>
        <end position="12"/>
    </location>
</feature>
<organism evidence="2 3">
    <name type="scientific">Pichia membranifaciens</name>
    <dbReference type="NCBI Taxonomy" id="4926"/>
    <lineage>
        <taxon>Eukaryota</taxon>
        <taxon>Fungi</taxon>
        <taxon>Dikarya</taxon>
        <taxon>Ascomycota</taxon>
        <taxon>Saccharomycotina</taxon>
        <taxon>Pichiomycetes</taxon>
        <taxon>Pichiales</taxon>
        <taxon>Pichiaceae</taxon>
        <taxon>Pichia</taxon>
    </lineage>
</organism>
<reference evidence="2 3" key="1">
    <citation type="submission" date="2016-08" db="EMBL/GenBank/DDBJ databases">
        <title>Whole genome shotgun sequence of Pichia membranifaciens KS47-1.</title>
        <authorList>
            <person name="Konishi M."/>
            <person name="Ishida M."/>
            <person name="Arakawa T."/>
            <person name="Kato Y."/>
            <person name="Horiuchi J."/>
        </authorList>
    </citation>
    <scope>NUCLEOTIDE SEQUENCE [LARGE SCALE GENOMIC DNA]</scope>
    <source>
        <strain evidence="2 3">KS47-1</strain>
    </source>
</reference>
<name>A0A1Q2YEU9_9ASCO</name>
<dbReference type="GO" id="GO:0006361">
    <property type="term" value="P:transcription initiation at RNA polymerase I promoter"/>
    <property type="evidence" value="ECO:0007669"/>
    <property type="project" value="TreeGrafter"/>
</dbReference>
<evidence type="ECO:0000313" key="2">
    <source>
        <dbReference type="EMBL" id="GAV28086.1"/>
    </source>
</evidence>
<dbReference type="Proteomes" id="UP000186136">
    <property type="component" value="Unassembled WGS sequence"/>
</dbReference>
<dbReference type="GO" id="GO:0042790">
    <property type="term" value="P:nucleolar large rRNA transcription by RNA polymerase I"/>
    <property type="evidence" value="ECO:0007669"/>
    <property type="project" value="InterPro"/>
</dbReference>
<dbReference type="OrthoDB" id="2240312at2759"/>
<gene>
    <name evidence="2" type="ORF">PMKS-001554</name>
</gene>
<feature type="compositionally biased region" description="Acidic residues" evidence="1">
    <location>
        <begin position="580"/>
        <end position="592"/>
    </location>
</feature>
<dbReference type="GO" id="GO:0001181">
    <property type="term" value="F:RNA polymerase I general transcription initiation factor activity"/>
    <property type="evidence" value="ECO:0007669"/>
    <property type="project" value="TreeGrafter"/>
</dbReference>
<evidence type="ECO:0000313" key="3">
    <source>
        <dbReference type="Proteomes" id="UP000186136"/>
    </source>
</evidence>
<dbReference type="CDD" id="cd00167">
    <property type="entry name" value="SANT"/>
    <property type="match status" value="1"/>
</dbReference>
<protein>
    <recommendedName>
        <fullName evidence="4">Myb-like domain-containing protein</fullName>
    </recommendedName>
</protein>
<proteinExistence type="predicted"/>
<accession>A0A1Q2YEU9</accession>
<sequence length="830" mass="96821">MGNPRGGKRRKSVPIVKVAEDDFPPSRSEAERTPVTGLDQPNKKPKLDAKTKEVLIDPSEIAYTPLVLTETGDHKLQQAIINDPVRGYFYYEYLGDKLGSVLRYFTKKSGMVLLRNRLQYLNFKTWKQFIDEYRFIAHDKEVWRKIGNKIDILSVASNAVTYHRVLVEIMNCIYLGYTRGKNSMNWELSDKLICFITKCSKSYTKNLNLQYYKLLSKEFKEFFGFQSGFGNSLDLFVKREPLYISEDELDSAYKTDALKWTADEKDIFYESLARYGISRVDDIAALLPNKSAADVMSLYKILSNELSKYKSDKKLRKKLVSFDDMPIAYEMSDIFIKTEEKLASSIERLDEVQFGSLHGEYRGKYYKEIASKCNELFNTKQMEKLLVLLNGLNTNHSEIRTQSIVEFALLDMYRLVREYIYELLLRLFRRKMNELTIPQQYEWNNLIKSLKKPPNPKGMVKILNVKNLNEKVNEDIDYFDGGDSGSDIDGENDFYPDLTRKESNLMNKVDPKGVEILDDIDIWNIGITKEEVYDVSEELLNEYNCSNKLWMQLRRKLKLTQKENRITRESRPADRYATSSDEDSMNESDLETVDANIENSKTQNESSSSEDEEDLKYSEMLSNAQDIDDLQSEDDLQNLMNNFDSNNGDNYSENSDNTSLHEEFKWYDDEFVILDADTELHDKGIKRIEYVSGLDMTTKGHEYLQKLCDDEEEQLEHEDIKGSLKHEHLLLTQFVSREDEDELNNKTYADLFSQLQYGGTNIFTKSWKPEFGGPPSMFGTLKVRQNVNHLMKNFKTEISSSTESREVNNEMREKFKYTYNENSLFKDTFR</sequence>
<dbReference type="AlphaFoldDB" id="A0A1Q2YEU9"/>
<dbReference type="SUPFAM" id="SSF46689">
    <property type="entry name" value="Homeodomain-like"/>
    <property type="match status" value="1"/>
</dbReference>
<keyword evidence="3" id="KW-1185">Reference proteome</keyword>
<dbReference type="Gene3D" id="1.10.10.60">
    <property type="entry name" value="Homeodomain-like"/>
    <property type="match status" value="1"/>
</dbReference>
<dbReference type="PANTHER" id="PTHR28079:SF1">
    <property type="entry name" value="RNA POLYMERASE I-SPECIFIC TRANSCRIPTION INITIATION FACTOR RRN5"/>
    <property type="match status" value="1"/>
</dbReference>
<dbReference type="InterPro" id="IPR001005">
    <property type="entry name" value="SANT/Myb"/>
</dbReference>
<evidence type="ECO:0008006" key="4">
    <source>
        <dbReference type="Google" id="ProtNLM"/>
    </source>
</evidence>
<feature type="region of interest" description="Disordered" evidence="1">
    <location>
        <begin position="564"/>
        <end position="616"/>
    </location>
</feature>